<feature type="region of interest" description="Disordered" evidence="1">
    <location>
        <begin position="42"/>
        <end position="75"/>
    </location>
</feature>
<name>A0AAF0DEW4_9EURO</name>
<feature type="region of interest" description="Disordered" evidence="1">
    <location>
        <begin position="363"/>
        <end position="388"/>
    </location>
</feature>
<gene>
    <name evidence="2" type="ORF">PRK78_002750</name>
</gene>
<proteinExistence type="predicted"/>
<dbReference type="AlphaFoldDB" id="A0AAF0DEW4"/>
<feature type="compositionally biased region" description="Low complexity" evidence="1">
    <location>
        <begin position="168"/>
        <end position="179"/>
    </location>
</feature>
<dbReference type="EMBL" id="CP120628">
    <property type="protein sequence ID" value="WEW57285.1"/>
    <property type="molecule type" value="Genomic_DNA"/>
</dbReference>
<accession>A0AAF0DEW4</accession>
<dbReference type="Proteomes" id="UP001219355">
    <property type="component" value="Chromosome 2"/>
</dbReference>
<evidence type="ECO:0000313" key="3">
    <source>
        <dbReference type="Proteomes" id="UP001219355"/>
    </source>
</evidence>
<reference evidence="2" key="1">
    <citation type="submission" date="2023-03" db="EMBL/GenBank/DDBJ databases">
        <title>Emydomyces testavorans Genome Sequence.</title>
        <authorList>
            <person name="Hoyer L."/>
        </authorList>
    </citation>
    <scope>NUCLEOTIDE SEQUENCE</scope>
    <source>
        <strain evidence="2">16-2883</strain>
    </source>
</reference>
<protein>
    <submittedName>
        <fullName evidence="2">Uncharacterized protein</fullName>
    </submittedName>
</protein>
<evidence type="ECO:0000256" key="1">
    <source>
        <dbReference type="SAM" id="MobiDB-lite"/>
    </source>
</evidence>
<feature type="compositionally biased region" description="Basic residues" evidence="1">
    <location>
        <begin position="54"/>
        <end position="64"/>
    </location>
</feature>
<evidence type="ECO:0000313" key="2">
    <source>
        <dbReference type="EMBL" id="WEW57285.1"/>
    </source>
</evidence>
<feature type="compositionally biased region" description="Polar residues" evidence="1">
    <location>
        <begin position="180"/>
        <end position="198"/>
    </location>
</feature>
<sequence length="388" mass="41872">MAEPNPDRIAELSAQLCARLSYAAAKVERDWEFDPTEGKYVFSRRNSLSTSPKAARHTPKRTPRPPKVEKSVSPRQRHINGGRIQEILEGRSSTIPGSYSTKGAMQACQKDISASRPSGHLTNSKCLSGSLDMAQIPRLAPPADIVSGTLVNPRRRPNANDAKPMNASNSPFSPSFRPSLTHQSSAASSLGDPTSSASLIPGTPPQPQFPQLSSTPSNSIHPLAKQRTPSQNALMEQDAIETLLFMSSPENSGYFPTSQHQPKPLVPRSANITPLLSTFGSESASNASALEMEHDADRHAAELRDRLITSNSSRAYGRYGHNRMSSGAALEHEAGDEIDRMLDAMVDSDEELDFDWLSSLTNQVTKTGAPPSGPDPSALIDSQTQSQP</sequence>
<keyword evidence="3" id="KW-1185">Reference proteome</keyword>
<feature type="region of interest" description="Disordered" evidence="1">
    <location>
        <begin position="144"/>
        <end position="232"/>
    </location>
</feature>
<feature type="compositionally biased region" description="Polar residues" evidence="1">
    <location>
        <begin position="209"/>
        <end position="220"/>
    </location>
</feature>
<organism evidence="2 3">
    <name type="scientific">Emydomyces testavorans</name>
    <dbReference type="NCBI Taxonomy" id="2070801"/>
    <lineage>
        <taxon>Eukaryota</taxon>
        <taxon>Fungi</taxon>
        <taxon>Dikarya</taxon>
        <taxon>Ascomycota</taxon>
        <taxon>Pezizomycotina</taxon>
        <taxon>Eurotiomycetes</taxon>
        <taxon>Eurotiomycetidae</taxon>
        <taxon>Onygenales</taxon>
        <taxon>Nannizziopsiaceae</taxon>
        <taxon>Emydomyces</taxon>
    </lineage>
</organism>